<dbReference type="VEuPathDB" id="FungiDB:MGL_2314"/>
<feature type="compositionally biased region" description="Basic and acidic residues" evidence="1">
    <location>
        <begin position="248"/>
        <end position="270"/>
    </location>
</feature>
<dbReference type="Proteomes" id="UP000008837">
    <property type="component" value="Unassembled WGS sequence"/>
</dbReference>
<dbReference type="EMBL" id="AAYY01000008">
    <property type="protein sequence ID" value="EDP43304.1"/>
    <property type="molecule type" value="Genomic_DNA"/>
</dbReference>
<name>A8Q354_MALGO</name>
<reference evidence="2 3" key="1">
    <citation type="journal article" date="2007" name="Proc. Natl. Acad. Sci. U.S.A.">
        <title>Dandruff-associated Malassezia genomes reveal convergent and divergent virulence traits shared with plant and human fungal pathogens.</title>
        <authorList>
            <person name="Xu J."/>
            <person name="Saunders C.W."/>
            <person name="Hu P."/>
            <person name="Grant R.A."/>
            <person name="Boekhout T."/>
            <person name="Kuramae E.E."/>
            <person name="Kronstad J.W."/>
            <person name="Deangelis Y.M."/>
            <person name="Reeder N.L."/>
            <person name="Johnstone K.R."/>
            <person name="Leland M."/>
            <person name="Fieno A.M."/>
            <person name="Begley W.M."/>
            <person name="Sun Y."/>
            <person name="Lacey M.P."/>
            <person name="Chaudhary T."/>
            <person name="Keough T."/>
            <person name="Chu L."/>
            <person name="Sears R."/>
            <person name="Yuan B."/>
            <person name="Dawson T.L.Jr."/>
        </authorList>
    </citation>
    <scope>NUCLEOTIDE SEQUENCE [LARGE SCALE GENOMIC DNA]</scope>
    <source>
        <strain evidence="3">ATCC MYA-4612 / CBS 7966</strain>
    </source>
</reference>
<evidence type="ECO:0000313" key="3">
    <source>
        <dbReference type="Proteomes" id="UP000008837"/>
    </source>
</evidence>
<sequence>MTGNSSELVDVATRPGYCPELAGHFLPGVAKDRIILYFGKLMPATEKGLDLSYWKQMFDEYYVPTGTMRMLMMNEDTKQRQKFDIACEFLPYFFSSCATHSMRVMRMQFTEMREYACDPSHPPPPPQGSYESSFPEPCVDKHTTHIVESNHMLLMIVYENGWQCHMVGMFRALLTPYTKVQYVPAPPGVRGNADGLVARLHTNLRIQYLCFSTLAKRMYVPFDEMMGYLETREIPPKVVEQILEYGKTMKRDKDSSESSSDERPSKKIRMDSPQLSNGQDNAWHLSLPLMYSYSDRESCCEPLPQFFLPRPRLSSLRVLDGHGFPPEMVPFVNVRISGCSLSYMLTVIPHPCPDA</sequence>
<dbReference type="RefSeq" id="XP_001730518.1">
    <property type="nucleotide sequence ID" value="XM_001730466.1"/>
</dbReference>
<dbReference type="AlphaFoldDB" id="A8Q354"/>
<dbReference type="InterPro" id="IPR029005">
    <property type="entry name" value="LIM-bd/SEUSS"/>
</dbReference>
<evidence type="ECO:0000313" key="2">
    <source>
        <dbReference type="EMBL" id="EDP43304.1"/>
    </source>
</evidence>
<dbReference type="OrthoDB" id="774557at2759"/>
<gene>
    <name evidence="2" type="ORF">MGL_2314</name>
</gene>
<organism evidence="2 3">
    <name type="scientific">Malassezia globosa (strain ATCC MYA-4612 / CBS 7966)</name>
    <name type="common">Dandruff-associated fungus</name>
    <dbReference type="NCBI Taxonomy" id="425265"/>
    <lineage>
        <taxon>Eukaryota</taxon>
        <taxon>Fungi</taxon>
        <taxon>Dikarya</taxon>
        <taxon>Basidiomycota</taxon>
        <taxon>Ustilaginomycotina</taxon>
        <taxon>Malasseziomycetes</taxon>
        <taxon>Malasseziales</taxon>
        <taxon>Malasseziaceae</taxon>
        <taxon>Malassezia</taxon>
    </lineage>
</organism>
<feature type="region of interest" description="Disordered" evidence="1">
    <location>
        <begin position="248"/>
        <end position="279"/>
    </location>
</feature>
<protein>
    <submittedName>
        <fullName evidence="2">Uncharacterized protein</fullName>
    </submittedName>
</protein>
<keyword evidence="3" id="KW-1185">Reference proteome</keyword>
<dbReference type="OMA" id="YENGWQC"/>
<proteinExistence type="predicted"/>
<dbReference type="KEGG" id="mgl:MGL_2314"/>
<dbReference type="GeneID" id="5854825"/>
<comment type="caution">
    <text evidence="2">The sequence shown here is derived from an EMBL/GenBank/DDBJ whole genome shotgun (WGS) entry which is preliminary data.</text>
</comment>
<accession>A8Q354</accession>
<evidence type="ECO:0000256" key="1">
    <source>
        <dbReference type="SAM" id="MobiDB-lite"/>
    </source>
</evidence>
<dbReference type="STRING" id="425265.A8Q354"/>
<dbReference type="InParanoid" id="A8Q354"/>
<dbReference type="Pfam" id="PF01803">
    <property type="entry name" value="LIM_bind"/>
    <property type="match status" value="1"/>
</dbReference>